<evidence type="ECO:0000256" key="1">
    <source>
        <dbReference type="SAM" id="MobiDB-lite"/>
    </source>
</evidence>
<reference evidence="3 4" key="1">
    <citation type="journal article" date="2019" name="BMC Genomics">
        <title>New insights from Opisthorchis felineus genome: update on genomics of the epidemiologically important liver flukes.</title>
        <authorList>
            <person name="Ershov N.I."/>
            <person name="Mordvinov V.A."/>
            <person name="Prokhortchouk E.B."/>
            <person name="Pakharukova M.Y."/>
            <person name="Gunbin K.V."/>
            <person name="Ustyantsev K."/>
            <person name="Genaev M.A."/>
            <person name="Blinov A.G."/>
            <person name="Mazur A."/>
            <person name="Boulygina E."/>
            <person name="Tsygankova S."/>
            <person name="Khrameeva E."/>
            <person name="Chekanov N."/>
            <person name="Fan G."/>
            <person name="Xiao A."/>
            <person name="Zhang H."/>
            <person name="Xu X."/>
            <person name="Yang H."/>
            <person name="Solovyev V."/>
            <person name="Lee S.M."/>
            <person name="Liu X."/>
            <person name="Afonnikov D.A."/>
            <person name="Skryabin K.G."/>
        </authorList>
    </citation>
    <scope>NUCLEOTIDE SEQUENCE [LARGE SCALE GENOMIC DNA]</scope>
    <source>
        <strain evidence="3">AK-0245</strain>
        <tissue evidence="3">Whole organism</tissue>
    </source>
</reference>
<keyword evidence="2" id="KW-0812">Transmembrane</keyword>
<accession>A0A4S2LWB6</accession>
<feature type="region of interest" description="Disordered" evidence="1">
    <location>
        <begin position="122"/>
        <end position="143"/>
    </location>
</feature>
<gene>
    <name evidence="3" type="ORF">CRM22_005860</name>
</gene>
<comment type="caution">
    <text evidence="3">The sequence shown here is derived from an EMBL/GenBank/DDBJ whole genome shotgun (WGS) entry which is preliminary data.</text>
</comment>
<feature type="region of interest" description="Disordered" evidence="1">
    <location>
        <begin position="68"/>
        <end position="89"/>
    </location>
</feature>
<keyword evidence="2" id="KW-0472">Membrane</keyword>
<dbReference type="EMBL" id="SJOL01006488">
    <property type="protein sequence ID" value="TGZ65437.1"/>
    <property type="molecule type" value="Genomic_DNA"/>
</dbReference>
<proteinExistence type="predicted"/>
<evidence type="ECO:0000313" key="3">
    <source>
        <dbReference type="EMBL" id="TGZ65437.1"/>
    </source>
</evidence>
<dbReference type="AlphaFoldDB" id="A0A4S2LWB6"/>
<evidence type="ECO:0000313" key="4">
    <source>
        <dbReference type="Proteomes" id="UP000308267"/>
    </source>
</evidence>
<protein>
    <submittedName>
        <fullName evidence="3">Uncharacterized protein</fullName>
    </submittedName>
</protein>
<keyword evidence="4" id="KW-1185">Reference proteome</keyword>
<keyword evidence="2" id="KW-1133">Transmembrane helix</keyword>
<name>A0A4S2LWB6_OPIFE</name>
<dbReference type="Proteomes" id="UP000308267">
    <property type="component" value="Unassembled WGS sequence"/>
</dbReference>
<evidence type="ECO:0000256" key="2">
    <source>
        <dbReference type="SAM" id="Phobius"/>
    </source>
</evidence>
<feature type="transmembrane region" description="Helical" evidence="2">
    <location>
        <begin position="12"/>
        <end position="37"/>
    </location>
</feature>
<organism evidence="3 4">
    <name type="scientific">Opisthorchis felineus</name>
    <dbReference type="NCBI Taxonomy" id="147828"/>
    <lineage>
        <taxon>Eukaryota</taxon>
        <taxon>Metazoa</taxon>
        <taxon>Spiralia</taxon>
        <taxon>Lophotrochozoa</taxon>
        <taxon>Platyhelminthes</taxon>
        <taxon>Trematoda</taxon>
        <taxon>Digenea</taxon>
        <taxon>Opisthorchiida</taxon>
        <taxon>Opisthorchiata</taxon>
        <taxon>Opisthorchiidae</taxon>
        <taxon>Opisthorchis</taxon>
    </lineage>
</organism>
<sequence>MNTSVQDTADTSALVVPLTALGCALSVFFIFLLIIVLDTMCRNRKLAHAKYAGSKMFSMKPSSEIIPAESTEFVPSTSEEEETTEPQQPRVLSDVIIDQLEVAGANAGQYCVETTLDYGYEGEENSVTESSRPGAKRPSAAFE</sequence>
<dbReference type="OrthoDB" id="6252565at2759"/>